<proteinExistence type="inferred from homology"/>
<dbReference type="Pfam" id="PF12698">
    <property type="entry name" value="ABC2_membrane_3"/>
    <property type="match status" value="1"/>
</dbReference>
<dbReference type="EMBL" id="CP058559">
    <property type="protein sequence ID" value="QNO14523.1"/>
    <property type="molecule type" value="Genomic_DNA"/>
</dbReference>
<reference evidence="10 11" key="1">
    <citation type="submission" date="2020-07" db="EMBL/GenBank/DDBJ databases">
        <title>Alkalicella. sp. LB2 genome.</title>
        <authorList>
            <person name="Postec A."/>
            <person name="Quemeneur M."/>
        </authorList>
    </citation>
    <scope>NUCLEOTIDE SEQUENCE [LARGE SCALE GENOMIC DNA]</scope>
    <source>
        <strain evidence="10 11">LB2</strain>
    </source>
</reference>
<feature type="transmembrane region" description="Helical" evidence="8">
    <location>
        <begin position="205"/>
        <end position="225"/>
    </location>
</feature>
<feature type="transmembrane region" description="Helical" evidence="8">
    <location>
        <begin position="280"/>
        <end position="304"/>
    </location>
</feature>
<dbReference type="InterPro" id="IPR047817">
    <property type="entry name" value="ABC2_TM_bact-type"/>
</dbReference>
<dbReference type="AlphaFoldDB" id="A0A7G9W761"/>
<keyword evidence="3" id="KW-0813">Transport</keyword>
<feature type="transmembrane region" description="Helical" evidence="8">
    <location>
        <begin position="368"/>
        <end position="388"/>
    </location>
</feature>
<dbReference type="GO" id="GO:0140359">
    <property type="term" value="F:ABC-type transporter activity"/>
    <property type="evidence" value="ECO:0007669"/>
    <property type="project" value="InterPro"/>
</dbReference>
<dbReference type="RefSeq" id="WP_213168287.1">
    <property type="nucleotide sequence ID" value="NZ_CP058559.1"/>
</dbReference>
<feature type="domain" description="ABC transmembrane type-2" evidence="9">
    <location>
        <begin position="149"/>
        <end position="393"/>
    </location>
</feature>
<organism evidence="10 11">
    <name type="scientific">Alkalicella caledoniensis</name>
    <dbReference type="NCBI Taxonomy" id="2731377"/>
    <lineage>
        <taxon>Bacteria</taxon>
        <taxon>Bacillati</taxon>
        <taxon>Bacillota</taxon>
        <taxon>Clostridia</taxon>
        <taxon>Eubacteriales</taxon>
        <taxon>Proteinivoracaceae</taxon>
        <taxon>Alkalicella</taxon>
    </lineage>
</organism>
<evidence type="ECO:0000256" key="8">
    <source>
        <dbReference type="SAM" id="Phobius"/>
    </source>
</evidence>
<keyword evidence="5 8" id="KW-0812">Transmembrane</keyword>
<dbReference type="PANTHER" id="PTHR30294:SF38">
    <property type="entry name" value="TRANSPORT PERMEASE PROTEIN"/>
    <property type="match status" value="1"/>
</dbReference>
<comment type="subcellular location">
    <subcellularLocation>
        <location evidence="1">Cell membrane</location>
        <topology evidence="1">Multi-pass membrane protein</topology>
    </subcellularLocation>
</comment>
<name>A0A7G9W761_ALKCA</name>
<dbReference type="Proteomes" id="UP000516160">
    <property type="component" value="Chromosome"/>
</dbReference>
<protein>
    <submittedName>
        <fullName evidence="10">ABC transporter permease</fullName>
    </submittedName>
</protein>
<dbReference type="GO" id="GO:0005886">
    <property type="term" value="C:plasma membrane"/>
    <property type="evidence" value="ECO:0007669"/>
    <property type="project" value="UniProtKB-SubCell"/>
</dbReference>
<dbReference type="KEGG" id="acae:HYG86_06890"/>
<evidence type="ECO:0000313" key="10">
    <source>
        <dbReference type="EMBL" id="QNO14523.1"/>
    </source>
</evidence>
<gene>
    <name evidence="10" type="ORF">HYG86_06890</name>
</gene>
<evidence type="ECO:0000256" key="4">
    <source>
        <dbReference type="ARBA" id="ARBA00022475"/>
    </source>
</evidence>
<feature type="transmembrane region" description="Helical" evidence="8">
    <location>
        <begin position="20"/>
        <end position="39"/>
    </location>
</feature>
<accession>A0A7G9W761</accession>
<sequence>MSILYIALNNLQLRFKEKKAIVWFIALPLVFTLITGMATSSGSSSSTGSIPVAVLDEDDSLYSRYIIEAIENDEDFYIQYKEKEEGERLVRENHVAGFIHIPSGFENGIDEKEKTDIYYWPAARQVSPLKVEKIIAKSISELNNSLAVSGVLLEVFSPVSDYNDLAQQALAGFDHIPVEVNFRWSDKEQGETLLIPTGMNQSSPGMAIMFTLMTVVMSGAATILLQKEKGTLARLLTTPNDKWTIIAGNTVAIYLLGLLQMLAMIIIGQLFLGVNWGNDILATLLLTFTFVFAATGIGMTLAAVSKNANQVTVVGNMIILVISMLGGAYWPIDLMSPKMQFISKLVPTSWAIRGYTDIIVRGMSLGDVWQNIFVLTLFGFLLIGFGIYRLKLE</sequence>
<dbReference type="PROSITE" id="PS51012">
    <property type="entry name" value="ABC_TM2"/>
    <property type="match status" value="1"/>
</dbReference>
<dbReference type="InterPro" id="IPR013525">
    <property type="entry name" value="ABC2_TM"/>
</dbReference>
<dbReference type="InterPro" id="IPR051449">
    <property type="entry name" value="ABC-2_transporter_component"/>
</dbReference>
<evidence type="ECO:0000313" key="11">
    <source>
        <dbReference type="Proteomes" id="UP000516160"/>
    </source>
</evidence>
<dbReference type="PANTHER" id="PTHR30294">
    <property type="entry name" value="MEMBRANE COMPONENT OF ABC TRANSPORTER YHHJ-RELATED"/>
    <property type="match status" value="1"/>
</dbReference>
<evidence type="ECO:0000256" key="1">
    <source>
        <dbReference type="ARBA" id="ARBA00004651"/>
    </source>
</evidence>
<evidence type="ECO:0000256" key="3">
    <source>
        <dbReference type="ARBA" id="ARBA00022448"/>
    </source>
</evidence>
<evidence type="ECO:0000256" key="6">
    <source>
        <dbReference type="ARBA" id="ARBA00022989"/>
    </source>
</evidence>
<feature type="transmembrane region" description="Helical" evidence="8">
    <location>
        <begin position="311"/>
        <end position="332"/>
    </location>
</feature>
<evidence type="ECO:0000256" key="2">
    <source>
        <dbReference type="ARBA" id="ARBA00007783"/>
    </source>
</evidence>
<dbReference type="Gene3D" id="3.40.1710.10">
    <property type="entry name" value="abc type-2 transporter like domain"/>
    <property type="match status" value="1"/>
</dbReference>
<evidence type="ECO:0000256" key="7">
    <source>
        <dbReference type="ARBA" id="ARBA00023136"/>
    </source>
</evidence>
<keyword evidence="7 8" id="KW-0472">Membrane</keyword>
<keyword evidence="11" id="KW-1185">Reference proteome</keyword>
<evidence type="ECO:0000259" key="9">
    <source>
        <dbReference type="PROSITE" id="PS51012"/>
    </source>
</evidence>
<keyword evidence="6 8" id="KW-1133">Transmembrane helix</keyword>
<evidence type="ECO:0000256" key="5">
    <source>
        <dbReference type="ARBA" id="ARBA00022692"/>
    </source>
</evidence>
<feature type="transmembrane region" description="Helical" evidence="8">
    <location>
        <begin position="246"/>
        <end position="274"/>
    </location>
</feature>
<comment type="similarity">
    <text evidence="2">Belongs to the ABC-2 integral membrane protein family.</text>
</comment>
<keyword evidence="4" id="KW-1003">Cell membrane</keyword>